<dbReference type="HOGENOM" id="CLU_003191_2_0_1"/>
<dbReference type="PANTHER" id="PTHR11319:SF35">
    <property type="entry name" value="OUTER MEMBRANE PROTEIN PMPC-RELATED"/>
    <property type="match status" value="1"/>
</dbReference>
<dbReference type="OrthoDB" id="77931at2759"/>
<dbReference type="KEGG" id="ptm:GSPATT00039226001"/>
<name>A0D3Q6_PARTE</name>
<evidence type="ECO:0000313" key="1">
    <source>
        <dbReference type="EMBL" id="CAK77673.1"/>
    </source>
</evidence>
<organism evidence="1 2">
    <name type="scientific">Paramecium tetraurelia</name>
    <dbReference type="NCBI Taxonomy" id="5888"/>
    <lineage>
        <taxon>Eukaryota</taxon>
        <taxon>Sar</taxon>
        <taxon>Alveolata</taxon>
        <taxon>Ciliophora</taxon>
        <taxon>Intramacronucleata</taxon>
        <taxon>Oligohymenophorea</taxon>
        <taxon>Peniculida</taxon>
        <taxon>Parameciidae</taxon>
        <taxon>Paramecium</taxon>
    </lineage>
</organism>
<dbReference type="OMA" id="CNNQAAE"/>
<reference evidence="1 2" key="1">
    <citation type="journal article" date="2006" name="Nature">
        <title>Global trends of whole-genome duplications revealed by the ciliate Paramecium tetraurelia.</title>
        <authorList>
            <consortium name="Genoscope"/>
            <person name="Aury J.-M."/>
            <person name="Jaillon O."/>
            <person name="Duret L."/>
            <person name="Noel B."/>
            <person name="Jubin C."/>
            <person name="Porcel B.M."/>
            <person name="Segurens B."/>
            <person name="Daubin V."/>
            <person name="Anthouard V."/>
            <person name="Aiach N."/>
            <person name="Arnaiz O."/>
            <person name="Billaut A."/>
            <person name="Beisson J."/>
            <person name="Blanc I."/>
            <person name="Bouhouche K."/>
            <person name="Camara F."/>
            <person name="Duharcourt S."/>
            <person name="Guigo R."/>
            <person name="Gogendeau D."/>
            <person name="Katinka M."/>
            <person name="Keller A.-M."/>
            <person name="Kissmehl R."/>
            <person name="Klotz C."/>
            <person name="Koll F."/>
            <person name="Le Moue A."/>
            <person name="Lepere C."/>
            <person name="Malinsky S."/>
            <person name="Nowacki M."/>
            <person name="Nowak J.K."/>
            <person name="Plattner H."/>
            <person name="Poulain J."/>
            <person name="Ruiz F."/>
            <person name="Serrano V."/>
            <person name="Zagulski M."/>
            <person name="Dessen P."/>
            <person name="Betermier M."/>
            <person name="Weissenbach J."/>
            <person name="Scarpelli C."/>
            <person name="Schachter V."/>
            <person name="Sperling L."/>
            <person name="Meyer E."/>
            <person name="Cohen J."/>
            <person name="Wincker P."/>
        </authorList>
    </citation>
    <scope>NUCLEOTIDE SEQUENCE [LARGE SCALE GENOMIC DNA]</scope>
    <source>
        <strain evidence="1 2">Stock d4-2</strain>
    </source>
</reference>
<dbReference type="EMBL" id="CT868277">
    <property type="protein sequence ID" value="CAK77673.1"/>
    <property type="molecule type" value="Genomic_DNA"/>
</dbReference>
<dbReference type="Proteomes" id="UP000000600">
    <property type="component" value="Unassembled WGS sequence"/>
</dbReference>
<evidence type="ECO:0008006" key="3">
    <source>
        <dbReference type="Google" id="ProtNLM"/>
    </source>
</evidence>
<feature type="non-terminal residue" evidence="1">
    <location>
        <position position="599"/>
    </location>
</feature>
<dbReference type="STRING" id="5888.A0D3Q6"/>
<dbReference type="RefSeq" id="XP_001445070.1">
    <property type="nucleotide sequence ID" value="XM_001445033.1"/>
</dbReference>
<keyword evidence="2" id="KW-1185">Reference proteome</keyword>
<dbReference type="GeneID" id="5030854"/>
<evidence type="ECO:0000313" key="2">
    <source>
        <dbReference type="Proteomes" id="UP000000600"/>
    </source>
</evidence>
<proteinExistence type="predicted"/>
<gene>
    <name evidence="1" type="ORF">GSPATT00039226001</name>
</gene>
<protein>
    <recommendedName>
        <fullName evidence="3">Right handed beta helix domain-containing protein</fullName>
    </recommendedName>
</protein>
<dbReference type="InParanoid" id="A0D3Q6"/>
<accession>A0D3Q6</accession>
<dbReference type="PANTHER" id="PTHR11319">
    <property type="entry name" value="G PROTEIN-COUPLED RECEPTOR-RELATED"/>
    <property type="match status" value="1"/>
</dbReference>
<sequence length="599" mass="68914">MNFVGCKLTFNQINIDGIIISSIIKIMDSKQIKITNSIFTNIQIFYPLNLVDVEQINDMQSKIHFYNITIQNLLDFKFSKLNQYQLNYNYIHLDTFQCSLKIYQLKNQIDQQDLGSTFFEEVVSNSNQNGSLIKLKSDTNQTQVLFTKIMLLNNDCQNCWNGLLYFELIDFQKVLISELSCIMNNIKNFGCVMANSDKKIDGIIQIDNSIFISNMGQLGTGIFIKNQQFLLKNSIILNNTASQIGGGFFFSEGSQRFTINTSLICNNQAAEAGGIYLFGNSSLTKNNFINSLILLNFAASSSNNLNELPQHLSLQINLIEMFSQQQLIENHSNQILYLKPYKIISQDHTKSTNVLFIPSGQQIQSYELYNPKQQKYSTYIYDIHILFKNSMNELLINFENSTCIIEQQIYDNAEKLIESIKISKITFNQDTKGFDLGPLLFYIDPYKQENKIQEILAYCNTSYQDDQLTYRMRVNSFMCQLGEFYIYSGCQICQPLEGFYSVTYNTTKCSIFDKNKFDAITSNKIQLKAGFWRPNQISDNIELCFKNPTYCEGGWTFGNDLCSQGHVGGLCEECDRYDIRGAGSYFKDQKQQECKQCQE</sequence>
<dbReference type="AlphaFoldDB" id="A0D3Q6"/>